<gene>
    <name evidence="2" type="ORF">C1I89_31415</name>
</gene>
<proteinExistence type="predicted"/>
<comment type="caution">
    <text evidence="2">The sequence shown here is derived from an EMBL/GenBank/DDBJ whole genome shotgun (WGS) entry which is preliminary data.</text>
</comment>
<dbReference type="InterPro" id="IPR018968">
    <property type="entry name" value="Phasin"/>
</dbReference>
<dbReference type="Pfam" id="PF09361">
    <property type="entry name" value="Phasin_2"/>
    <property type="match status" value="1"/>
</dbReference>
<sequence>MNADTLSLGFFKANAELQLRLAKLTQECGQRWLESVVKAGKDGMAESTAQIESLLKAENWQALATLPSQTFWRVFQQRVTDTQALNQLAIENQAALTRGLQQAIQEWQQVTIESASKLGSAQPLLDVFNQWGAKWAEAASTVTGAQSGDASRGK</sequence>
<dbReference type="RefSeq" id="WP_102776154.1">
    <property type="nucleotide sequence ID" value="NZ_POQS01000012.1"/>
</dbReference>
<protein>
    <recommendedName>
        <fullName evidence="1">Phasin domain-containing protein</fullName>
    </recommendedName>
</protein>
<accession>A0A2N8K9F3</accession>
<evidence type="ECO:0000313" key="3">
    <source>
        <dbReference type="Proteomes" id="UP000235994"/>
    </source>
</evidence>
<reference evidence="2 3" key="1">
    <citation type="submission" date="2018-01" db="EMBL/GenBank/DDBJ databases">
        <title>The draft genome of an aniline degradation strain ANB-1.</title>
        <authorList>
            <person name="Zhang L."/>
            <person name="Jiang J."/>
        </authorList>
    </citation>
    <scope>NUCLEOTIDE SEQUENCE [LARGE SCALE GENOMIC DNA]</scope>
    <source>
        <strain evidence="2 3">ANB-1</strain>
    </source>
</reference>
<feature type="domain" description="Phasin" evidence="1">
    <location>
        <begin position="11"/>
        <end position="101"/>
    </location>
</feature>
<dbReference type="Proteomes" id="UP000235994">
    <property type="component" value="Unassembled WGS sequence"/>
</dbReference>
<evidence type="ECO:0000313" key="2">
    <source>
        <dbReference type="EMBL" id="PND30089.1"/>
    </source>
</evidence>
<organism evidence="2 3">
    <name type="scientific">Achromobacter pulmonis</name>
    <dbReference type="NCBI Taxonomy" id="1389932"/>
    <lineage>
        <taxon>Bacteria</taxon>
        <taxon>Pseudomonadati</taxon>
        <taxon>Pseudomonadota</taxon>
        <taxon>Betaproteobacteria</taxon>
        <taxon>Burkholderiales</taxon>
        <taxon>Alcaligenaceae</taxon>
        <taxon>Achromobacter</taxon>
    </lineage>
</organism>
<dbReference type="EMBL" id="POQS01000012">
    <property type="protein sequence ID" value="PND30089.1"/>
    <property type="molecule type" value="Genomic_DNA"/>
</dbReference>
<dbReference type="AlphaFoldDB" id="A0A2N8K9F3"/>
<name>A0A2N8K9F3_9BURK</name>
<keyword evidence="3" id="KW-1185">Reference proteome</keyword>
<evidence type="ECO:0000259" key="1">
    <source>
        <dbReference type="Pfam" id="PF09361"/>
    </source>
</evidence>